<comment type="caution">
    <text evidence="19">Lacks conserved residue(s) required for the propagation of feature annotation.</text>
</comment>
<dbReference type="Pfam" id="PF02518">
    <property type="entry name" value="HATPase_c"/>
    <property type="match status" value="1"/>
</dbReference>
<dbReference type="InterPro" id="IPR036641">
    <property type="entry name" value="HPT_dom_sf"/>
</dbReference>
<evidence type="ECO:0000256" key="1">
    <source>
        <dbReference type="ARBA" id="ARBA00000085"/>
    </source>
</evidence>
<evidence type="ECO:0000256" key="8">
    <source>
        <dbReference type="ARBA" id="ARBA00022729"/>
    </source>
</evidence>
<dbReference type="SUPFAM" id="SSF47384">
    <property type="entry name" value="Homodimeric domain of signal transducing histidine kinase"/>
    <property type="match status" value="1"/>
</dbReference>
<dbReference type="Gene3D" id="3.30.565.10">
    <property type="entry name" value="Histidine kinase-like ATPase, C-terminal domain"/>
    <property type="match status" value="1"/>
</dbReference>
<evidence type="ECO:0000256" key="10">
    <source>
        <dbReference type="ARBA" id="ARBA00022777"/>
    </source>
</evidence>
<feature type="domain" description="Response regulatory" evidence="23">
    <location>
        <begin position="889"/>
        <end position="1009"/>
    </location>
</feature>
<dbReference type="Pfam" id="PF00072">
    <property type="entry name" value="Response_reg"/>
    <property type="match status" value="1"/>
</dbReference>
<feature type="coiled-coil region" evidence="20">
    <location>
        <begin position="448"/>
        <end position="490"/>
    </location>
</feature>
<dbReference type="InterPro" id="IPR036097">
    <property type="entry name" value="HisK_dim/P_sf"/>
</dbReference>
<dbReference type="InterPro" id="IPR036890">
    <property type="entry name" value="HATPase_C_sf"/>
</dbReference>
<feature type="transmembrane region" description="Helical" evidence="21">
    <location>
        <begin position="385"/>
        <end position="403"/>
    </location>
</feature>
<dbReference type="PRINTS" id="PR00344">
    <property type="entry name" value="BCTRLSENSOR"/>
</dbReference>
<organism evidence="25 26">
    <name type="scientific">Undibacterium fentianense</name>
    <dbReference type="NCBI Taxonomy" id="2828728"/>
    <lineage>
        <taxon>Bacteria</taxon>
        <taxon>Pseudomonadati</taxon>
        <taxon>Pseudomonadota</taxon>
        <taxon>Betaproteobacteria</taxon>
        <taxon>Burkholderiales</taxon>
        <taxon>Oxalobacteraceae</taxon>
        <taxon>Undibacterium</taxon>
    </lineage>
</organism>
<evidence type="ECO:0000256" key="7">
    <source>
        <dbReference type="ARBA" id="ARBA00022692"/>
    </source>
</evidence>
<dbReference type="SUPFAM" id="SSF52172">
    <property type="entry name" value="CheY-like"/>
    <property type="match status" value="2"/>
</dbReference>
<protein>
    <recommendedName>
        <fullName evidence="17">Virulence sensor protein BvgS</fullName>
        <ecNumber evidence="3">2.7.13.3</ecNumber>
    </recommendedName>
</protein>
<evidence type="ECO:0000256" key="21">
    <source>
        <dbReference type="SAM" id="Phobius"/>
    </source>
</evidence>
<dbReference type="InterPro" id="IPR003661">
    <property type="entry name" value="HisK_dim/P_dom"/>
</dbReference>
<dbReference type="Gene3D" id="1.20.120.160">
    <property type="entry name" value="HPT domain"/>
    <property type="match status" value="1"/>
</dbReference>
<evidence type="ECO:0000256" key="15">
    <source>
        <dbReference type="ARBA" id="ARBA00023136"/>
    </source>
</evidence>
<dbReference type="SMART" id="SM00448">
    <property type="entry name" value="REC"/>
    <property type="match status" value="1"/>
</dbReference>
<dbReference type="SMART" id="SM00388">
    <property type="entry name" value="HisKA"/>
    <property type="match status" value="1"/>
</dbReference>
<evidence type="ECO:0000256" key="11">
    <source>
        <dbReference type="ARBA" id="ARBA00022840"/>
    </source>
</evidence>
<dbReference type="InterPro" id="IPR011006">
    <property type="entry name" value="CheY-like_superfamily"/>
</dbReference>
<evidence type="ECO:0000256" key="12">
    <source>
        <dbReference type="ARBA" id="ARBA00022989"/>
    </source>
</evidence>
<keyword evidence="15 21" id="KW-0472">Membrane</keyword>
<keyword evidence="10" id="KW-0418">Kinase</keyword>
<keyword evidence="26" id="KW-1185">Reference proteome</keyword>
<evidence type="ECO:0000256" key="20">
    <source>
        <dbReference type="SAM" id="Coils"/>
    </source>
</evidence>
<evidence type="ECO:0000256" key="5">
    <source>
        <dbReference type="ARBA" id="ARBA00022553"/>
    </source>
</evidence>
<evidence type="ECO:0000313" key="26">
    <source>
        <dbReference type="Proteomes" id="UP000678545"/>
    </source>
</evidence>
<dbReference type="GO" id="GO:0000155">
    <property type="term" value="F:phosphorelay sensor kinase activity"/>
    <property type="evidence" value="ECO:0007669"/>
    <property type="project" value="InterPro"/>
</dbReference>
<evidence type="ECO:0000259" key="23">
    <source>
        <dbReference type="PROSITE" id="PS50110"/>
    </source>
</evidence>
<dbReference type="GO" id="GO:0005886">
    <property type="term" value="C:plasma membrane"/>
    <property type="evidence" value="ECO:0007669"/>
    <property type="project" value="UniProtKB-SubCell"/>
</dbReference>
<dbReference type="PROSITE" id="PS50109">
    <property type="entry name" value="HIS_KIN"/>
    <property type="match status" value="1"/>
</dbReference>
<dbReference type="InterPro" id="IPR033479">
    <property type="entry name" value="dCache_1"/>
</dbReference>
<dbReference type="SUPFAM" id="SSF47226">
    <property type="entry name" value="Histidine-containing phosphotransfer domain, HPT domain"/>
    <property type="match status" value="1"/>
</dbReference>
<dbReference type="PROSITE" id="PS50894">
    <property type="entry name" value="HPT"/>
    <property type="match status" value="1"/>
</dbReference>
<feature type="domain" description="Histidine kinase" evidence="22">
    <location>
        <begin position="496"/>
        <end position="716"/>
    </location>
</feature>
<sequence>MKNLHLKLVLPLAIGVLVLLPAVLITWFGYRAAQQTAVDAANAVMIQASLRASEAADADLAEPSRLLSYFSSYGDAVNGEPDFKNFTSFDRFEEVAWGAMRGTRLVKFIGYAAASGGYRAINVYDEDALPDVLVQEPGESFRRHFRSAYPLDRRMMIGKDGQAYNANTRPWYSAALKAADPTGKESDGRAWTDVYPSFSRNQLQVAHSTVVRNSRREIVGVVGLDVSFKLLSASLHNLDISPNAIAFIVDNRGDLVATSVENMLLGSPDMPKVNGLEANSPLIRSAMRALPERVKTGLVLTSNRESQNNANLCQSGGICENFQFEFENKSYLAHALVLNQGSSRTSNVLAQHQVKDFNFPDWRLVIAVPSEDFNYVIKEKSQKTLILAVVLALVASAFGIWFASRLNASISAIARAAVKLGHGDLDPGLIRTNFVEFQQINLELGHTADALKQSRDALMAQNAELEARVLARTEDLAHQTEQALQAANAKAAFLATMSHEIRTPMNGVIGMTDLLAGTALNPEQHDYVETIRTSGNALLTIINDILDFSKIESGKMELECEPFSLQQMIEDCIALLASAANQKKLELLYEFDRDVPRFILGDITRVRQIVLNLLSNAVKFTESGEVTIQVSRGASEQVNRLAIHVKDTGIGIPADRVTQLFSAFTQIDAATTRKYGGTGLGLAISRRLAEMMGGGIKLQSEEGKGSVFTVELQAEAFTDEAAVNPNTSDMAAREQLKSLGGKPVLLIDPNANSARIMQQRLLEYQMPSQVIQTMEEIRNIDTKGFALIMVNVEQSNLLTTDFIHAVRASGNLAHLPVLAIVIQAESREKELDRLGAAYLLKPVRESHLTEALLQLLFIPDAIRPGQAGFQLEQERRQGRPTLGERFPLRMLVVDDNPTNRKVAGMMLERLGYEAVYANDGRDAVDQILAADANQHAFEVVWMDLHMPVLDGLESTKIVRNSRIRQPRIIAVTAAAMHGDKEICLQAGMDDYVSKPLESKELQVALERYLRSRGFEIRQREEMEVPSQTIEDEQPDYFDPNRFMAFCEGNPAYRNTFIGLIQNMVAKAQNQYDQALQAWRAQKIDEAARVFHTMRGSMGTLGAVAFVETSKALESAIKSQQVDEADRLFIEIKTVLDLTMAEAQAWLNAQAKIVA</sequence>
<evidence type="ECO:0000256" key="16">
    <source>
        <dbReference type="ARBA" id="ARBA00058004"/>
    </source>
</evidence>
<dbReference type="Pfam" id="PF02743">
    <property type="entry name" value="dCache_1"/>
    <property type="match status" value="1"/>
</dbReference>
<dbReference type="Pfam" id="PF01627">
    <property type="entry name" value="Hpt"/>
    <property type="match status" value="1"/>
</dbReference>
<dbReference type="EMBL" id="JAGSPJ010000003">
    <property type="protein sequence ID" value="MBR7800037.1"/>
    <property type="molecule type" value="Genomic_DNA"/>
</dbReference>
<keyword evidence="13" id="KW-0902">Two-component regulatory system</keyword>
<evidence type="ECO:0000256" key="18">
    <source>
        <dbReference type="PROSITE-ProRule" id="PRU00110"/>
    </source>
</evidence>
<evidence type="ECO:0000256" key="4">
    <source>
        <dbReference type="ARBA" id="ARBA00022475"/>
    </source>
</evidence>
<feature type="domain" description="HPt" evidence="24">
    <location>
        <begin position="1049"/>
        <end position="1145"/>
    </location>
</feature>
<feature type="domain" description="Response regulatory" evidence="23">
    <location>
        <begin position="743"/>
        <end position="856"/>
    </location>
</feature>
<comment type="catalytic activity">
    <reaction evidence="1">
        <text>ATP + protein L-histidine = ADP + protein N-phospho-L-histidine.</text>
        <dbReference type="EC" id="2.7.13.3"/>
    </reaction>
</comment>
<dbReference type="InterPro" id="IPR005467">
    <property type="entry name" value="His_kinase_dom"/>
</dbReference>
<dbReference type="PANTHER" id="PTHR45339:SF1">
    <property type="entry name" value="HYBRID SIGNAL TRANSDUCTION HISTIDINE KINASE J"/>
    <property type="match status" value="1"/>
</dbReference>
<keyword evidence="8" id="KW-0732">Signal</keyword>
<dbReference type="RefSeq" id="WP_212675177.1">
    <property type="nucleotide sequence ID" value="NZ_JAGSPJ010000003.1"/>
</dbReference>
<keyword evidence="6" id="KW-0808">Transferase</keyword>
<comment type="function">
    <text evidence="16">Member of the two-component regulatory system BvgS/BvgA. Phosphorylates BvgA via a four-step phosphorelay in response to environmental signals.</text>
</comment>
<dbReference type="Gene3D" id="3.30.450.20">
    <property type="entry name" value="PAS domain"/>
    <property type="match status" value="2"/>
</dbReference>
<dbReference type="Gene3D" id="3.40.50.2300">
    <property type="match status" value="2"/>
</dbReference>
<dbReference type="PANTHER" id="PTHR45339">
    <property type="entry name" value="HYBRID SIGNAL TRANSDUCTION HISTIDINE KINASE J"/>
    <property type="match status" value="1"/>
</dbReference>
<gene>
    <name evidence="25" type="ORF">KDM90_08510</name>
</gene>
<keyword evidence="7 21" id="KW-0812">Transmembrane</keyword>
<dbReference type="CDD" id="cd17546">
    <property type="entry name" value="REC_hyHK_CKI1_RcsC-like"/>
    <property type="match status" value="1"/>
</dbReference>
<evidence type="ECO:0000256" key="2">
    <source>
        <dbReference type="ARBA" id="ARBA00004651"/>
    </source>
</evidence>
<evidence type="ECO:0000256" key="6">
    <source>
        <dbReference type="ARBA" id="ARBA00022679"/>
    </source>
</evidence>
<dbReference type="Gene3D" id="6.10.340.10">
    <property type="match status" value="1"/>
</dbReference>
<dbReference type="SUPFAM" id="SSF55874">
    <property type="entry name" value="ATPase domain of HSP90 chaperone/DNA topoisomerase II/histidine kinase"/>
    <property type="match status" value="1"/>
</dbReference>
<proteinExistence type="predicted"/>
<evidence type="ECO:0000256" key="3">
    <source>
        <dbReference type="ARBA" id="ARBA00012438"/>
    </source>
</evidence>
<dbReference type="CDD" id="cd00082">
    <property type="entry name" value="HisKA"/>
    <property type="match status" value="1"/>
</dbReference>
<dbReference type="CDD" id="cd16922">
    <property type="entry name" value="HATPase_EvgS-ArcB-TorS-like"/>
    <property type="match status" value="1"/>
</dbReference>
<keyword evidence="5 19" id="KW-0597">Phosphoprotein</keyword>
<evidence type="ECO:0000256" key="17">
    <source>
        <dbReference type="ARBA" id="ARBA00070152"/>
    </source>
</evidence>
<dbReference type="InterPro" id="IPR001789">
    <property type="entry name" value="Sig_transdc_resp-reg_receiver"/>
</dbReference>
<reference evidence="25" key="1">
    <citation type="submission" date="2021-04" db="EMBL/GenBank/DDBJ databases">
        <title>novel species isolated from subtropical streams in China.</title>
        <authorList>
            <person name="Lu H."/>
        </authorList>
    </citation>
    <scope>NUCLEOTIDE SEQUENCE</scope>
    <source>
        <strain evidence="25">FT137W</strain>
    </source>
</reference>
<evidence type="ECO:0000256" key="19">
    <source>
        <dbReference type="PROSITE-ProRule" id="PRU00169"/>
    </source>
</evidence>
<comment type="caution">
    <text evidence="25">The sequence shown here is derived from an EMBL/GenBank/DDBJ whole genome shotgun (WGS) entry which is preliminary data.</text>
</comment>
<feature type="modified residue" description="Phosphohistidine" evidence="18">
    <location>
        <position position="1091"/>
    </location>
</feature>
<keyword evidence="12 21" id="KW-1133">Transmembrane helix</keyword>
<dbReference type="FunFam" id="1.10.287.130:FF:000003">
    <property type="entry name" value="Histidine kinase"/>
    <property type="match status" value="1"/>
</dbReference>
<dbReference type="InterPro" id="IPR008207">
    <property type="entry name" value="Sig_transdc_His_kin_Hpt_dom"/>
</dbReference>
<name>A0A941E2V0_9BURK</name>
<keyword evidence="20" id="KW-0175">Coiled coil</keyword>
<comment type="subcellular location">
    <subcellularLocation>
        <location evidence="2">Cell membrane</location>
        <topology evidence="2">Multi-pass membrane protein</topology>
    </subcellularLocation>
</comment>
<dbReference type="GO" id="GO:0005524">
    <property type="term" value="F:ATP binding"/>
    <property type="evidence" value="ECO:0007669"/>
    <property type="project" value="UniProtKB-KW"/>
</dbReference>
<accession>A0A941E2V0</accession>
<dbReference type="PROSITE" id="PS50110">
    <property type="entry name" value="RESPONSE_REGULATORY"/>
    <property type="match status" value="2"/>
</dbReference>
<dbReference type="Proteomes" id="UP000678545">
    <property type="component" value="Unassembled WGS sequence"/>
</dbReference>
<keyword evidence="4" id="KW-1003">Cell membrane</keyword>
<keyword evidence="9" id="KW-0547">Nucleotide-binding</keyword>
<keyword evidence="11" id="KW-0067">ATP-binding</keyword>
<dbReference type="AlphaFoldDB" id="A0A941E2V0"/>
<dbReference type="EC" id="2.7.13.3" evidence="3"/>
<dbReference type="Gene3D" id="1.10.287.130">
    <property type="match status" value="1"/>
</dbReference>
<evidence type="ECO:0000256" key="13">
    <source>
        <dbReference type="ARBA" id="ARBA00023012"/>
    </source>
</evidence>
<dbReference type="InterPro" id="IPR004358">
    <property type="entry name" value="Sig_transdc_His_kin-like_C"/>
</dbReference>
<evidence type="ECO:0000256" key="9">
    <source>
        <dbReference type="ARBA" id="ARBA00022741"/>
    </source>
</evidence>
<dbReference type="SMART" id="SM00387">
    <property type="entry name" value="HATPase_c"/>
    <property type="match status" value="1"/>
</dbReference>
<feature type="transmembrane region" description="Helical" evidence="21">
    <location>
        <begin position="12"/>
        <end position="30"/>
    </location>
</feature>
<feature type="modified residue" description="4-aspartylphosphate" evidence="19">
    <location>
        <position position="943"/>
    </location>
</feature>
<evidence type="ECO:0000259" key="24">
    <source>
        <dbReference type="PROSITE" id="PS50894"/>
    </source>
</evidence>
<evidence type="ECO:0000259" key="22">
    <source>
        <dbReference type="PROSITE" id="PS50109"/>
    </source>
</evidence>
<keyword evidence="14" id="KW-0843">Virulence</keyword>
<dbReference type="InterPro" id="IPR003594">
    <property type="entry name" value="HATPase_dom"/>
</dbReference>
<dbReference type="FunFam" id="3.30.565.10:FF:000010">
    <property type="entry name" value="Sensor histidine kinase RcsC"/>
    <property type="match status" value="1"/>
</dbReference>
<evidence type="ECO:0000313" key="25">
    <source>
        <dbReference type="EMBL" id="MBR7800037.1"/>
    </source>
</evidence>
<evidence type="ECO:0000256" key="14">
    <source>
        <dbReference type="ARBA" id="ARBA00023026"/>
    </source>
</evidence>
<dbReference type="Pfam" id="PF00512">
    <property type="entry name" value="HisKA"/>
    <property type="match status" value="1"/>
</dbReference>